<gene>
    <name evidence="3" type="ORF">J4032_11105</name>
</gene>
<dbReference type="InterPro" id="IPR052164">
    <property type="entry name" value="Anthracycline_SecMetBiosynth"/>
</dbReference>
<dbReference type="InterPro" id="IPR041581">
    <property type="entry name" value="Glyoxalase_6"/>
</dbReference>
<dbReference type="PROSITE" id="PS51819">
    <property type="entry name" value="VOC"/>
    <property type="match status" value="2"/>
</dbReference>
<dbReference type="EMBL" id="CP071872">
    <property type="protein sequence ID" value="UNM12014.1"/>
    <property type="molecule type" value="Genomic_DNA"/>
</dbReference>
<feature type="domain" description="VOC" evidence="2">
    <location>
        <begin position="11"/>
        <end position="126"/>
    </location>
</feature>
<dbReference type="InterPro" id="IPR029068">
    <property type="entry name" value="Glyas_Bleomycin-R_OHBP_Dase"/>
</dbReference>
<evidence type="ECO:0000313" key="3">
    <source>
        <dbReference type="EMBL" id="UNM12014.1"/>
    </source>
</evidence>
<organism evidence="3 4">
    <name type="scientific">Streptomyces formicae</name>
    <dbReference type="NCBI Taxonomy" id="1616117"/>
    <lineage>
        <taxon>Bacteria</taxon>
        <taxon>Bacillati</taxon>
        <taxon>Actinomycetota</taxon>
        <taxon>Actinomycetes</taxon>
        <taxon>Kitasatosporales</taxon>
        <taxon>Streptomycetaceae</taxon>
        <taxon>Streptomyces</taxon>
    </lineage>
</organism>
<reference evidence="3 4" key="1">
    <citation type="submission" date="2021-03" db="EMBL/GenBank/DDBJ databases">
        <title>Complete genome of Streptomyces formicae strain 1H-GS9 (DSM 100524).</title>
        <authorList>
            <person name="Atanasov K.E."/>
            <person name="Altabella T."/>
            <person name="Ferrer A."/>
        </authorList>
    </citation>
    <scope>NUCLEOTIDE SEQUENCE [LARGE SCALE GENOMIC DNA]</scope>
    <source>
        <strain evidence="3 4">1H-GS9</strain>
    </source>
</reference>
<sequence length="284" mass="30026">MATTTRGVQGTPCWVSLTPHDLGAAQEFYGAVFGWEFAPGIDEHGADIVGYANGVPVAGLIESTRTMGVRLPVAWTAYFAADSADAVASRIRERGATVAVGPIAFGRGRMAWAADPQDALFCVWEGPVAVGWHAGRGTSAVAWLELHTRDPFAAALFYGEVFEWDAQEPGRIDVRYEHDRVVLRAGGRTVAAMYGSGVAGSPDPGIRPQWQVHFCRSDVDAAVDRAVAAGGSVVAPARDTPLGRVATLRDPEGGLFHLTSGESQETGVCEEPDGSPEAPQRPAQ</sequence>
<feature type="region of interest" description="Disordered" evidence="1">
    <location>
        <begin position="254"/>
        <end position="284"/>
    </location>
</feature>
<evidence type="ECO:0000313" key="4">
    <source>
        <dbReference type="Proteomes" id="UP000828924"/>
    </source>
</evidence>
<dbReference type="PANTHER" id="PTHR33993:SF10">
    <property type="entry name" value="CONSERVED PROTEIN"/>
    <property type="match status" value="1"/>
</dbReference>
<dbReference type="CDD" id="cd07247">
    <property type="entry name" value="SgaA_N_like"/>
    <property type="match status" value="1"/>
</dbReference>
<feature type="domain" description="VOC" evidence="2">
    <location>
        <begin position="140"/>
        <end position="261"/>
    </location>
</feature>
<protein>
    <submittedName>
        <fullName evidence="3">VOC family protein</fullName>
    </submittedName>
</protein>
<name>A0ABY3WHF2_9ACTN</name>
<dbReference type="SUPFAM" id="SSF54593">
    <property type="entry name" value="Glyoxalase/Bleomycin resistance protein/Dihydroxybiphenyl dioxygenase"/>
    <property type="match status" value="2"/>
</dbReference>
<dbReference type="Pfam" id="PF22677">
    <property type="entry name" value="Ble-like_N"/>
    <property type="match status" value="1"/>
</dbReference>
<proteinExistence type="predicted"/>
<dbReference type="InterPro" id="IPR053863">
    <property type="entry name" value="Glyoxy/Ble-like_N"/>
</dbReference>
<dbReference type="InterPro" id="IPR037523">
    <property type="entry name" value="VOC_core"/>
</dbReference>
<dbReference type="PANTHER" id="PTHR33993">
    <property type="entry name" value="GLYOXALASE-RELATED"/>
    <property type="match status" value="1"/>
</dbReference>
<keyword evidence="4" id="KW-1185">Reference proteome</keyword>
<evidence type="ECO:0000256" key="1">
    <source>
        <dbReference type="SAM" id="MobiDB-lite"/>
    </source>
</evidence>
<dbReference type="Pfam" id="PF18029">
    <property type="entry name" value="Glyoxalase_6"/>
    <property type="match status" value="1"/>
</dbReference>
<dbReference type="Gene3D" id="3.10.180.10">
    <property type="entry name" value="2,3-Dihydroxybiphenyl 1,2-Dioxygenase, domain 1"/>
    <property type="match status" value="2"/>
</dbReference>
<dbReference type="Proteomes" id="UP000828924">
    <property type="component" value="Chromosome"/>
</dbReference>
<evidence type="ECO:0000259" key="2">
    <source>
        <dbReference type="PROSITE" id="PS51819"/>
    </source>
</evidence>
<accession>A0ABY3WHF2</accession>